<accession>A0A0H2S1D3</accession>
<feature type="chain" id="PRO_5005202137" evidence="1">
    <location>
        <begin position="23"/>
        <end position="64"/>
    </location>
</feature>
<dbReference type="EMBL" id="KQ085900">
    <property type="protein sequence ID" value="KLO17819.1"/>
    <property type="molecule type" value="Genomic_DNA"/>
</dbReference>
<protein>
    <submittedName>
        <fullName evidence="2">Uncharacterized protein</fullName>
    </submittedName>
</protein>
<feature type="signal peptide" evidence="1">
    <location>
        <begin position="1"/>
        <end position="22"/>
    </location>
</feature>
<dbReference type="Proteomes" id="UP000053477">
    <property type="component" value="Unassembled WGS sequence"/>
</dbReference>
<name>A0A0H2S1D3_9AGAM</name>
<evidence type="ECO:0000256" key="1">
    <source>
        <dbReference type="SAM" id="SignalP"/>
    </source>
</evidence>
<sequence length="64" mass="7094">MYFTKTLTTAFLLMTCLATASPLVLERSALDVKELDVMKRSPCQFLKRDGTENEDGVDFASCGN</sequence>
<gene>
    <name evidence="2" type="ORF">SCHPADRAFT_900195</name>
</gene>
<evidence type="ECO:0000313" key="3">
    <source>
        <dbReference type="Proteomes" id="UP000053477"/>
    </source>
</evidence>
<evidence type="ECO:0000313" key="2">
    <source>
        <dbReference type="EMBL" id="KLO17819.1"/>
    </source>
</evidence>
<keyword evidence="3" id="KW-1185">Reference proteome</keyword>
<organism evidence="2 3">
    <name type="scientific">Schizopora paradoxa</name>
    <dbReference type="NCBI Taxonomy" id="27342"/>
    <lineage>
        <taxon>Eukaryota</taxon>
        <taxon>Fungi</taxon>
        <taxon>Dikarya</taxon>
        <taxon>Basidiomycota</taxon>
        <taxon>Agaricomycotina</taxon>
        <taxon>Agaricomycetes</taxon>
        <taxon>Hymenochaetales</taxon>
        <taxon>Schizoporaceae</taxon>
        <taxon>Schizopora</taxon>
    </lineage>
</organism>
<reference evidence="2 3" key="1">
    <citation type="submission" date="2015-04" db="EMBL/GenBank/DDBJ databases">
        <title>Complete genome sequence of Schizopora paradoxa KUC8140, a cosmopolitan wood degrader in East Asia.</title>
        <authorList>
            <consortium name="DOE Joint Genome Institute"/>
            <person name="Min B."/>
            <person name="Park H."/>
            <person name="Jang Y."/>
            <person name="Kim J.-J."/>
            <person name="Kim K.H."/>
            <person name="Pangilinan J."/>
            <person name="Lipzen A."/>
            <person name="Riley R."/>
            <person name="Grigoriev I.V."/>
            <person name="Spatafora J.W."/>
            <person name="Choi I.-G."/>
        </authorList>
    </citation>
    <scope>NUCLEOTIDE SEQUENCE [LARGE SCALE GENOMIC DNA]</scope>
    <source>
        <strain evidence="2 3">KUC8140</strain>
    </source>
</reference>
<keyword evidence="1" id="KW-0732">Signal</keyword>
<dbReference type="AlphaFoldDB" id="A0A0H2S1D3"/>
<proteinExistence type="predicted"/>
<dbReference type="InParanoid" id="A0A0H2S1D3"/>